<evidence type="ECO:0000313" key="11">
    <source>
        <dbReference type="Proteomes" id="UP000261600"/>
    </source>
</evidence>
<comment type="subcellular location">
    <subcellularLocation>
        <location evidence="1">Endoplasmic reticulum membrane</location>
        <topology evidence="1">Multi-pass membrane protein</topology>
    </subcellularLocation>
</comment>
<dbReference type="FunFam" id="3.40.50.1820:FF:000041">
    <property type="entry name" value="Mesoderm-specific transcript homolog protein"/>
    <property type="match status" value="1"/>
</dbReference>
<name>A0A3Q3QTC3_MONAL</name>
<organism evidence="10 11">
    <name type="scientific">Monopterus albus</name>
    <name type="common">Swamp eel</name>
    <dbReference type="NCBI Taxonomy" id="43700"/>
    <lineage>
        <taxon>Eukaryota</taxon>
        <taxon>Metazoa</taxon>
        <taxon>Chordata</taxon>
        <taxon>Craniata</taxon>
        <taxon>Vertebrata</taxon>
        <taxon>Euteleostomi</taxon>
        <taxon>Actinopterygii</taxon>
        <taxon>Neopterygii</taxon>
        <taxon>Teleostei</taxon>
        <taxon>Neoteleostei</taxon>
        <taxon>Acanthomorphata</taxon>
        <taxon>Anabantaria</taxon>
        <taxon>Synbranchiformes</taxon>
        <taxon>Synbranchidae</taxon>
        <taxon>Monopterus</taxon>
    </lineage>
</organism>
<evidence type="ECO:0000256" key="5">
    <source>
        <dbReference type="ARBA" id="ARBA00022824"/>
    </source>
</evidence>
<dbReference type="InterPro" id="IPR000639">
    <property type="entry name" value="Epox_hydrolase-like"/>
</dbReference>
<evidence type="ECO:0000259" key="9">
    <source>
        <dbReference type="Pfam" id="PF00561"/>
    </source>
</evidence>
<reference evidence="10" key="1">
    <citation type="submission" date="2025-08" db="UniProtKB">
        <authorList>
            <consortium name="Ensembl"/>
        </authorList>
    </citation>
    <scope>IDENTIFICATION</scope>
</reference>
<evidence type="ECO:0000256" key="3">
    <source>
        <dbReference type="ARBA" id="ARBA00022692"/>
    </source>
</evidence>
<evidence type="ECO:0000256" key="6">
    <source>
        <dbReference type="ARBA" id="ARBA00022989"/>
    </source>
</evidence>
<keyword evidence="6 8" id="KW-1133">Transmembrane helix</keyword>
<dbReference type="SUPFAM" id="SSF53474">
    <property type="entry name" value="alpha/beta-Hydrolases"/>
    <property type="match status" value="1"/>
</dbReference>
<dbReference type="InterPro" id="IPR000073">
    <property type="entry name" value="AB_hydrolase_1"/>
</dbReference>
<dbReference type="Pfam" id="PF00561">
    <property type="entry name" value="Abhydrolase_1"/>
    <property type="match status" value="1"/>
</dbReference>
<sequence>DSRHSEECMACDSPASELKMREWWIHVGLICIPLVAVYLHVPPPQLSPALHKWHSGGEVFHFRGRRIFYRGRGALLGCLLIWEPLTQRFHRVIALDFLGFGFSDKPRPHHYSVFEQASVVEALVARLGLSSQRVNLVAHDYGDTVALELLYRSDQNRTGHLTLNSLCLSNGGLFPETHYPRLLQRLLKDSTFLAPLLTRLTNYMIFKKGIGEVFGPYTQPTDAEFWDMWTSLRYNDGNLVLDSILQYINQRLIHRERWVGALTSTFVPLHMIYGPLDPVNPHPQFIPLYRQLVQRSTVTILDEHISHYPQLEDPTSFLNAYFNFIHSF</sequence>
<dbReference type="PRINTS" id="PR00412">
    <property type="entry name" value="EPOXHYDRLASE"/>
</dbReference>
<protein>
    <recommendedName>
        <fullName evidence="9">AB hydrolase-1 domain-containing protein</fullName>
    </recommendedName>
</protein>
<reference evidence="10" key="2">
    <citation type="submission" date="2025-09" db="UniProtKB">
        <authorList>
            <consortium name="Ensembl"/>
        </authorList>
    </citation>
    <scope>IDENTIFICATION</scope>
</reference>
<dbReference type="InterPro" id="IPR050266">
    <property type="entry name" value="AB_hydrolase_sf"/>
</dbReference>
<feature type="domain" description="AB hydrolase-1" evidence="9">
    <location>
        <begin position="87"/>
        <end position="314"/>
    </location>
</feature>
<dbReference type="Proteomes" id="UP000261600">
    <property type="component" value="Unplaced"/>
</dbReference>
<dbReference type="STRING" id="43700.ENSMALP00000019671"/>
<dbReference type="GO" id="GO:0005789">
    <property type="term" value="C:endoplasmic reticulum membrane"/>
    <property type="evidence" value="ECO:0007669"/>
    <property type="project" value="UniProtKB-SubCell"/>
</dbReference>
<dbReference type="Ensembl" id="ENSMALT00000020060.1">
    <property type="protein sequence ID" value="ENSMALP00000019671.1"/>
    <property type="gene ID" value="ENSMALG00000013655.1"/>
</dbReference>
<keyword evidence="7 8" id="KW-0472">Membrane</keyword>
<dbReference type="GO" id="GO:0046464">
    <property type="term" value="P:acylglycerol catabolic process"/>
    <property type="evidence" value="ECO:0007669"/>
    <property type="project" value="TreeGrafter"/>
</dbReference>
<evidence type="ECO:0000313" key="10">
    <source>
        <dbReference type="Ensembl" id="ENSMALP00000019671.1"/>
    </source>
</evidence>
<dbReference type="AlphaFoldDB" id="A0A3Q3QTC3"/>
<proteinExistence type="inferred from homology"/>
<dbReference type="GO" id="GO:0047372">
    <property type="term" value="F:monoacylglycerol lipase activity"/>
    <property type="evidence" value="ECO:0007669"/>
    <property type="project" value="TreeGrafter"/>
</dbReference>
<evidence type="ECO:0000256" key="2">
    <source>
        <dbReference type="ARBA" id="ARBA00008645"/>
    </source>
</evidence>
<evidence type="ECO:0000256" key="8">
    <source>
        <dbReference type="SAM" id="Phobius"/>
    </source>
</evidence>
<keyword evidence="11" id="KW-1185">Reference proteome</keyword>
<accession>A0A3Q3QTC3</accession>
<comment type="similarity">
    <text evidence="2">Belongs to the AB hydrolase superfamily.</text>
</comment>
<evidence type="ECO:0000256" key="7">
    <source>
        <dbReference type="ARBA" id="ARBA00023136"/>
    </source>
</evidence>
<keyword evidence="5" id="KW-0256">Endoplasmic reticulum</keyword>
<keyword evidence="3 8" id="KW-0812">Transmembrane</keyword>
<dbReference type="PANTHER" id="PTHR43798">
    <property type="entry name" value="MONOACYLGLYCEROL LIPASE"/>
    <property type="match status" value="1"/>
</dbReference>
<evidence type="ECO:0000256" key="1">
    <source>
        <dbReference type="ARBA" id="ARBA00004477"/>
    </source>
</evidence>
<dbReference type="Gene3D" id="3.40.50.1820">
    <property type="entry name" value="alpha/beta hydrolase"/>
    <property type="match status" value="1"/>
</dbReference>
<dbReference type="PANTHER" id="PTHR43798:SF33">
    <property type="entry name" value="HYDROLASE, PUTATIVE (AFU_ORTHOLOGUE AFUA_2G14860)-RELATED"/>
    <property type="match status" value="1"/>
</dbReference>
<keyword evidence="4" id="KW-0378">Hydrolase</keyword>
<evidence type="ECO:0000256" key="4">
    <source>
        <dbReference type="ARBA" id="ARBA00022801"/>
    </source>
</evidence>
<dbReference type="InterPro" id="IPR029058">
    <property type="entry name" value="AB_hydrolase_fold"/>
</dbReference>
<feature type="transmembrane region" description="Helical" evidence="8">
    <location>
        <begin position="23"/>
        <end position="41"/>
    </location>
</feature>